<reference evidence="5" key="3">
    <citation type="submission" date="2016-11" db="EMBL/GenBank/DDBJ databases">
        <authorList>
            <person name="Varghese N."/>
            <person name="Submissions S."/>
        </authorList>
    </citation>
    <scope>NUCLEOTIDE SEQUENCE</scope>
    <source>
        <strain evidence="5">DSM 1682</strain>
    </source>
</reference>
<dbReference type="InterPro" id="IPR046867">
    <property type="entry name" value="AldOxase/xan_DH_MoCoBD2"/>
</dbReference>
<dbReference type="EMBL" id="FQUA01000018">
    <property type="protein sequence ID" value="SHF11642.1"/>
    <property type="molecule type" value="Genomic_DNA"/>
</dbReference>
<dbReference type="InterPro" id="IPR016208">
    <property type="entry name" value="Ald_Oxase/xanthine_DH-like"/>
</dbReference>
<keyword evidence="6" id="KW-1185">Reference proteome</keyword>
<dbReference type="OrthoDB" id="9759099at2"/>
<dbReference type="SMART" id="SM01008">
    <property type="entry name" value="Ald_Xan_dh_C"/>
    <property type="match status" value="1"/>
</dbReference>
<reference evidence="4 6" key="1">
    <citation type="journal article" date="2016" name="Genome Announc.">
        <title>Complete Genome Sequence of the Amino Acid-Fermenting Clostridium propionicum X2 (DSM 1682).</title>
        <authorList>
            <person name="Poehlein A."/>
            <person name="Schlien K."/>
            <person name="Chowdhury N.P."/>
            <person name="Gottschalk G."/>
            <person name="Buckel W."/>
            <person name="Daniel R."/>
        </authorList>
    </citation>
    <scope>NUCLEOTIDE SEQUENCE [LARGE SCALE GENOMIC DNA]</scope>
    <source>
        <strain evidence="4 6">X2</strain>
    </source>
</reference>
<feature type="domain" description="Aldehyde oxidase/xanthine dehydrogenase a/b hammerhead" evidence="3">
    <location>
        <begin position="19"/>
        <end position="123"/>
    </location>
</feature>
<evidence type="ECO:0000313" key="4">
    <source>
        <dbReference type="EMBL" id="AMJ41242.1"/>
    </source>
</evidence>
<dbReference type="EMBL" id="CP014223">
    <property type="protein sequence ID" value="AMJ41242.1"/>
    <property type="molecule type" value="Genomic_DNA"/>
</dbReference>
<dbReference type="Pfam" id="PF01315">
    <property type="entry name" value="Ald_Xan_dh_C"/>
    <property type="match status" value="1"/>
</dbReference>
<keyword evidence="1" id="KW-0500">Molybdenum</keyword>
<dbReference type="AlphaFoldDB" id="A0A0X1U8J8"/>
<dbReference type="InterPro" id="IPR036856">
    <property type="entry name" value="Ald_Oxase/Xan_DH_a/b_sf"/>
</dbReference>
<sequence>MNTAIGKNVQRKDAWDKVTGKAKYTDDFPTTGFLAARLLTSTYAHARILNIDISAALELKGVKTVLTGEDCSELFGPLVQDHPALARDIVRYAGEPVALVVAMDKATAERAVKLIKVNYEPLPFVLTSSEAIADGAPLVHKQVNGYKKVLTDIYPEVDSNVASRYRMRKGDVTKAFERCDKIVERDFFLPPSGHLAMEVRTARAEITSNGNVIITTSSQSPYVVRQQIADAFLIPSGKIQVRVPFVGGGFGGKAPVMLEILAYLASRSVGGKAVRLTIPREHDMATAPCRMGLEAKIKIGVDKEGIIQAAELTYLLDCGAYADISPYMAKAIAVDCTGPYNIKNLSCDAVCVYTNHTYVTSFRGFSHESYTFCIERVLDMLAEKCSIDPLAFRIRNAIRPGNLTPSQVKCTANLIGNLTECLQNVKKLAEWDGGKAVPIKRNTVQAKGIACFWKTENPPTDAISGALITFNSDGSVNLHTGVVEMGSNGQTHLAQILAEKLKIDADQVHVVESVDTRTAPKHWKTVASLTEYMAGHAVMRAADDLLDQLRSNGSQALHCSVEDIEVAYGRVFSRKNPEQFIEIKDINEGYKASDGESIGEPVFGRGGFMLKGLSMLDPQTGQGRTGPEWTLGAQVVEVEADLKTYTYRITKATTVIDIGKVINPESMRAMIAGGMAMGISLSSREVYKYDKEGIPMLPNLRTYKLMHIGQEPDYRVGFVETPNEQSPYGVRSFAEHGVIGMPAALGNALSTAFGKQLVTLPLTPEIIWRTPSEEQI</sequence>
<dbReference type="Gene3D" id="3.90.1170.50">
    <property type="entry name" value="Aldehyde oxidase/xanthine dehydrogenase, a/b hammerhead"/>
    <property type="match status" value="1"/>
</dbReference>
<evidence type="ECO:0000313" key="5">
    <source>
        <dbReference type="EMBL" id="SHF11642.1"/>
    </source>
</evidence>
<dbReference type="RefSeq" id="WP_066050103.1">
    <property type="nucleotide sequence ID" value="NZ_CP014223.1"/>
</dbReference>
<dbReference type="InterPro" id="IPR000674">
    <property type="entry name" value="Ald_Oxase/Xan_DH_a/b"/>
</dbReference>
<gene>
    <name evidence="4" type="primary">xdhA</name>
    <name evidence="4" type="ORF">CPRO_16520</name>
    <name evidence="5" type="ORF">SAMN02745151_02829</name>
</gene>
<protein>
    <submittedName>
        <fullName evidence="4">Xanthine dehydrogenase molybdenum-binding subunit</fullName>
        <ecNumber evidence="4">1.17.1.4</ecNumber>
    </submittedName>
    <submittedName>
        <fullName evidence="5">Xanthine dehydrogenase, molybdenum binding subunit apoprotein</fullName>
    </submittedName>
</protein>
<dbReference type="EC" id="1.17.1.4" evidence="4"/>
<dbReference type="InterPro" id="IPR037165">
    <property type="entry name" value="AldOxase/xan_DH_Mopterin-bd_sf"/>
</dbReference>
<dbReference type="Pfam" id="PF20256">
    <property type="entry name" value="MoCoBD_2"/>
    <property type="match status" value="1"/>
</dbReference>
<evidence type="ECO:0000313" key="7">
    <source>
        <dbReference type="Proteomes" id="UP000184204"/>
    </source>
</evidence>
<dbReference type="SUPFAM" id="SSF54665">
    <property type="entry name" value="CO dehydrogenase molybdoprotein N-domain-like"/>
    <property type="match status" value="1"/>
</dbReference>
<dbReference type="PANTHER" id="PTHR11908:SF132">
    <property type="entry name" value="ALDEHYDE OXIDASE 1-RELATED"/>
    <property type="match status" value="1"/>
</dbReference>
<dbReference type="SUPFAM" id="SSF56003">
    <property type="entry name" value="Molybdenum cofactor-binding domain"/>
    <property type="match status" value="1"/>
</dbReference>
<evidence type="ECO:0000256" key="2">
    <source>
        <dbReference type="ARBA" id="ARBA00023002"/>
    </source>
</evidence>
<reference evidence="7" key="4">
    <citation type="submission" date="2016-11" db="EMBL/GenBank/DDBJ databases">
        <authorList>
            <person name="Jaros S."/>
            <person name="Januszkiewicz K."/>
            <person name="Wedrychowicz H."/>
        </authorList>
    </citation>
    <scope>NUCLEOTIDE SEQUENCE [LARGE SCALE GENOMIC DNA]</scope>
    <source>
        <strain evidence="7">DSM 1682</strain>
    </source>
</reference>
<dbReference type="PANTHER" id="PTHR11908">
    <property type="entry name" value="XANTHINE DEHYDROGENASE"/>
    <property type="match status" value="1"/>
</dbReference>
<dbReference type="Proteomes" id="UP000184204">
    <property type="component" value="Unassembled WGS sequence"/>
</dbReference>
<dbReference type="Gene3D" id="3.30.365.10">
    <property type="entry name" value="Aldehyde oxidase/xanthine dehydrogenase, molybdopterin binding domain"/>
    <property type="match status" value="4"/>
</dbReference>
<evidence type="ECO:0000313" key="6">
    <source>
        <dbReference type="Proteomes" id="UP000068026"/>
    </source>
</evidence>
<proteinExistence type="predicted"/>
<name>A0A0X1U8J8_ANAPI</name>
<dbReference type="Pfam" id="PF02738">
    <property type="entry name" value="MoCoBD_1"/>
    <property type="match status" value="1"/>
</dbReference>
<dbReference type="Proteomes" id="UP000068026">
    <property type="component" value="Chromosome"/>
</dbReference>
<dbReference type="GO" id="GO:0005506">
    <property type="term" value="F:iron ion binding"/>
    <property type="evidence" value="ECO:0007669"/>
    <property type="project" value="InterPro"/>
</dbReference>
<organism evidence="5 7">
    <name type="scientific">Anaerotignum propionicum DSM 1682</name>
    <dbReference type="NCBI Taxonomy" id="991789"/>
    <lineage>
        <taxon>Bacteria</taxon>
        <taxon>Bacillati</taxon>
        <taxon>Bacillota</taxon>
        <taxon>Clostridia</taxon>
        <taxon>Lachnospirales</taxon>
        <taxon>Anaerotignaceae</taxon>
        <taxon>Anaerotignum</taxon>
    </lineage>
</organism>
<evidence type="ECO:0000259" key="3">
    <source>
        <dbReference type="SMART" id="SM01008"/>
    </source>
</evidence>
<reference evidence="6" key="2">
    <citation type="submission" date="2016-01" db="EMBL/GenBank/DDBJ databases">
        <authorList>
            <person name="Poehlein A."/>
            <person name="Schlien K."/>
            <person name="Gottschalk G."/>
            <person name="Buckel W."/>
            <person name="Daniel R."/>
        </authorList>
    </citation>
    <scope>NUCLEOTIDE SEQUENCE [LARGE SCALE GENOMIC DNA]</scope>
    <source>
        <strain evidence="6">X2</strain>
    </source>
</reference>
<accession>A0A0X1U8J8</accession>
<keyword evidence="2 4" id="KW-0560">Oxidoreductase</keyword>
<dbReference type="InterPro" id="IPR008274">
    <property type="entry name" value="AldOxase/xan_DH_MoCoBD1"/>
</dbReference>
<evidence type="ECO:0000256" key="1">
    <source>
        <dbReference type="ARBA" id="ARBA00022505"/>
    </source>
</evidence>
<dbReference type="KEGG" id="cpro:CPRO_16520"/>
<dbReference type="GO" id="GO:0004854">
    <property type="term" value="F:xanthine dehydrogenase activity"/>
    <property type="evidence" value="ECO:0007669"/>
    <property type="project" value="UniProtKB-EC"/>
</dbReference>